<evidence type="ECO:0000313" key="2">
    <source>
        <dbReference type="Proteomes" id="UP000639338"/>
    </source>
</evidence>
<reference evidence="1 2" key="1">
    <citation type="submission" date="2020-08" db="EMBL/GenBank/DDBJ databases">
        <title>Aphidius gifuensis genome sequencing and assembly.</title>
        <authorList>
            <person name="Du Z."/>
        </authorList>
    </citation>
    <scope>NUCLEOTIDE SEQUENCE [LARGE SCALE GENOMIC DNA]</scope>
    <source>
        <strain evidence="1">YNYX2018</strain>
        <tissue evidence="1">Adults</tissue>
    </source>
</reference>
<name>A0A834XT91_APHGI</name>
<evidence type="ECO:0000313" key="1">
    <source>
        <dbReference type="EMBL" id="KAF7992396.1"/>
    </source>
</evidence>
<gene>
    <name evidence="1" type="ORF">HCN44_001721</name>
</gene>
<organism evidence="1 2">
    <name type="scientific">Aphidius gifuensis</name>
    <name type="common">Parasitoid wasp</name>
    <dbReference type="NCBI Taxonomy" id="684658"/>
    <lineage>
        <taxon>Eukaryota</taxon>
        <taxon>Metazoa</taxon>
        <taxon>Ecdysozoa</taxon>
        <taxon>Arthropoda</taxon>
        <taxon>Hexapoda</taxon>
        <taxon>Insecta</taxon>
        <taxon>Pterygota</taxon>
        <taxon>Neoptera</taxon>
        <taxon>Endopterygota</taxon>
        <taxon>Hymenoptera</taxon>
        <taxon>Apocrita</taxon>
        <taxon>Ichneumonoidea</taxon>
        <taxon>Braconidae</taxon>
        <taxon>Aphidiinae</taxon>
        <taxon>Aphidius</taxon>
    </lineage>
</organism>
<dbReference type="Proteomes" id="UP000639338">
    <property type="component" value="Unassembled WGS sequence"/>
</dbReference>
<protein>
    <submittedName>
        <fullName evidence="1">Uncharacterized protein</fullName>
    </submittedName>
</protein>
<accession>A0A834XT91</accession>
<dbReference type="EMBL" id="JACMRX010000003">
    <property type="protein sequence ID" value="KAF7992396.1"/>
    <property type="molecule type" value="Genomic_DNA"/>
</dbReference>
<keyword evidence="2" id="KW-1185">Reference proteome</keyword>
<proteinExistence type="predicted"/>
<sequence>MLKINLTSLICIIFIIFEYIKFTKAISFRYNNNNDYNLDNYNSFEPKFLSQSVHFKEIPTKTIQITKTVAIKVPVPYPVKIPVHIPVHVPVPQIVKVPEPYQVTKYQQQIPMVMDKQVSHFNPILYKNYPQNFKINLEEKVKNSFDQHGQYDYSHLYKNTVKKDDVNGYNDHVSSRHFDIIHPDYDDRNN</sequence>
<dbReference type="AlphaFoldDB" id="A0A834XT91"/>
<comment type="caution">
    <text evidence="1">The sequence shown here is derived from an EMBL/GenBank/DDBJ whole genome shotgun (WGS) entry which is preliminary data.</text>
</comment>
<dbReference type="OrthoDB" id="7698612at2759"/>